<dbReference type="InParanoid" id="A0A1B7N054"/>
<dbReference type="Gene3D" id="3.80.10.10">
    <property type="entry name" value="Ribonuclease Inhibitor"/>
    <property type="match status" value="1"/>
</dbReference>
<evidence type="ECO:0000313" key="1">
    <source>
        <dbReference type="EMBL" id="OAX38191.1"/>
    </source>
</evidence>
<dbReference type="Proteomes" id="UP000092154">
    <property type="component" value="Unassembled WGS sequence"/>
</dbReference>
<organism evidence="1 2">
    <name type="scientific">Rhizopogon vinicolor AM-OR11-026</name>
    <dbReference type="NCBI Taxonomy" id="1314800"/>
    <lineage>
        <taxon>Eukaryota</taxon>
        <taxon>Fungi</taxon>
        <taxon>Dikarya</taxon>
        <taxon>Basidiomycota</taxon>
        <taxon>Agaricomycotina</taxon>
        <taxon>Agaricomycetes</taxon>
        <taxon>Agaricomycetidae</taxon>
        <taxon>Boletales</taxon>
        <taxon>Suillineae</taxon>
        <taxon>Rhizopogonaceae</taxon>
        <taxon>Rhizopogon</taxon>
    </lineage>
</organism>
<accession>A0A1B7N054</accession>
<dbReference type="InterPro" id="IPR032675">
    <property type="entry name" value="LRR_dom_sf"/>
</dbReference>
<evidence type="ECO:0000313" key="2">
    <source>
        <dbReference type="Proteomes" id="UP000092154"/>
    </source>
</evidence>
<sequence length="437" mass="49461">MDAGTSNNSEEQNVSVPNKDLLCPFTMSRHSQRNCQSSADKELFQILQAETAHLARKELELTAQIRSLTETLASVRSSLSIKRARASECMKRLSPAARLPDEIWLAIFWEAVWSQDVSSRIRVESAISCVSRRWRRITLHTTRLWTRVCVTPDMDERDMRLHLLRSAALPLEVEVWGWWDYRDSFIRPLHFERTLVAVLPSASRWQRVTIGVLCDSLLTCLSFILRTVGSFDALQQVIFKAQHPGQICPPTLLMGNLAPNLRSIDVENIALTARSHCLRRHDFECFAGVTHLTLRLHEGDARALKTMTELQAFRALLLRMSNLVSLSLYGEPVCFKSAAGLEDTTITLPRLQTLILHPNTVQPRYLRDLIAVIMVPDLRHFELVYPDSSTQGQDISDLLFIEGYGQSTPRFPLVEHLVLNNAAGTGAFIQAFPGVEH</sequence>
<dbReference type="AlphaFoldDB" id="A0A1B7N054"/>
<protein>
    <submittedName>
        <fullName evidence="1">Uncharacterized protein</fullName>
    </submittedName>
</protein>
<name>A0A1B7N054_9AGAM</name>
<dbReference type="OrthoDB" id="3219769at2759"/>
<gene>
    <name evidence="1" type="ORF">K503DRAFT_177672</name>
</gene>
<reference evidence="1 2" key="1">
    <citation type="submission" date="2016-06" db="EMBL/GenBank/DDBJ databases">
        <title>Comparative genomics of the ectomycorrhizal sister species Rhizopogon vinicolor and Rhizopogon vesiculosus (Basidiomycota: Boletales) reveals a divergence of the mating type B locus.</title>
        <authorList>
            <consortium name="DOE Joint Genome Institute"/>
            <person name="Mujic A.B."/>
            <person name="Kuo A."/>
            <person name="Tritt A."/>
            <person name="Lipzen A."/>
            <person name="Chen C."/>
            <person name="Johnson J."/>
            <person name="Sharma A."/>
            <person name="Barry K."/>
            <person name="Grigoriev I.V."/>
            <person name="Spatafora J.W."/>
        </authorList>
    </citation>
    <scope>NUCLEOTIDE SEQUENCE [LARGE SCALE GENOMIC DNA]</scope>
    <source>
        <strain evidence="1 2">AM-OR11-026</strain>
    </source>
</reference>
<dbReference type="Gene3D" id="1.20.1280.50">
    <property type="match status" value="1"/>
</dbReference>
<dbReference type="EMBL" id="KV448308">
    <property type="protein sequence ID" value="OAX38191.1"/>
    <property type="molecule type" value="Genomic_DNA"/>
</dbReference>
<keyword evidence="2" id="KW-1185">Reference proteome</keyword>
<dbReference type="SUPFAM" id="SSF52047">
    <property type="entry name" value="RNI-like"/>
    <property type="match status" value="1"/>
</dbReference>
<proteinExistence type="predicted"/>
<dbReference type="STRING" id="1314800.A0A1B7N054"/>